<dbReference type="Proteomes" id="UP001500443">
    <property type="component" value="Unassembled WGS sequence"/>
</dbReference>
<protein>
    <submittedName>
        <fullName evidence="2">Uncharacterized protein</fullName>
    </submittedName>
</protein>
<feature type="transmembrane region" description="Helical" evidence="1">
    <location>
        <begin position="7"/>
        <end position="24"/>
    </location>
</feature>
<keyword evidence="1" id="KW-1133">Transmembrane helix</keyword>
<dbReference type="EMBL" id="BAAAPF010000072">
    <property type="protein sequence ID" value="GAA2123289.1"/>
    <property type="molecule type" value="Genomic_DNA"/>
</dbReference>
<accession>A0ABN2Y8A5</accession>
<keyword evidence="3" id="KW-1185">Reference proteome</keyword>
<comment type="caution">
    <text evidence="2">The sequence shown here is derived from an EMBL/GenBank/DDBJ whole genome shotgun (WGS) entry which is preliminary data.</text>
</comment>
<reference evidence="2 3" key="1">
    <citation type="journal article" date="2019" name="Int. J. Syst. Evol. Microbiol.">
        <title>The Global Catalogue of Microorganisms (GCM) 10K type strain sequencing project: providing services to taxonomists for standard genome sequencing and annotation.</title>
        <authorList>
            <consortium name="The Broad Institute Genomics Platform"/>
            <consortium name="The Broad Institute Genome Sequencing Center for Infectious Disease"/>
            <person name="Wu L."/>
            <person name="Ma J."/>
        </authorList>
    </citation>
    <scope>NUCLEOTIDE SEQUENCE [LARGE SCALE GENOMIC DNA]</scope>
    <source>
        <strain evidence="2 3">JCM 15481</strain>
    </source>
</reference>
<dbReference type="RefSeq" id="WP_344290310.1">
    <property type="nucleotide sequence ID" value="NZ_BAAAPF010000072.1"/>
</dbReference>
<organism evidence="2 3">
    <name type="scientific">Streptomyces synnematoformans</name>
    <dbReference type="NCBI Taxonomy" id="415721"/>
    <lineage>
        <taxon>Bacteria</taxon>
        <taxon>Bacillati</taxon>
        <taxon>Actinomycetota</taxon>
        <taxon>Actinomycetes</taxon>
        <taxon>Kitasatosporales</taxon>
        <taxon>Streptomycetaceae</taxon>
        <taxon>Streptomyces</taxon>
    </lineage>
</organism>
<gene>
    <name evidence="2" type="ORF">GCM10009802_27580</name>
</gene>
<feature type="transmembrane region" description="Helical" evidence="1">
    <location>
        <begin position="30"/>
        <end position="48"/>
    </location>
</feature>
<proteinExistence type="predicted"/>
<evidence type="ECO:0000256" key="1">
    <source>
        <dbReference type="SAM" id="Phobius"/>
    </source>
</evidence>
<keyword evidence="1" id="KW-0472">Membrane</keyword>
<sequence length="70" mass="7587">MKQAKMVAIQIWITTFAFLVVVIGRSTETTVIGLGVGVCSGIASLLTIQSTKRALARQGKRVSRNPFRLP</sequence>
<evidence type="ECO:0000313" key="2">
    <source>
        <dbReference type="EMBL" id="GAA2123289.1"/>
    </source>
</evidence>
<keyword evidence="1" id="KW-0812">Transmembrane</keyword>
<name>A0ABN2Y8A5_9ACTN</name>
<evidence type="ECO:0000313" key="3">
    <source>
        <dbReference type="Proteomes" id="UP001500443"/>
    </source>
</evidence>